<dbReference type="EMBL" id="JASBWS010000009">
    <property type="protein sequence ID" value="KAJ9114392.1"/>
    <property type="molecule type" value="Genomic_DNA"/>
</dbReference>
<gene>
    <name evidence="1" type="ORF">QFC20_001535</name>
</gene>
<protein>
    <submittedName>
        <fullName evidence="1">Uncharacterized protein</fullName>
    </submittedName>
</protein>
<accession>A0ACC2WV40</accession>
<evidence type="ECO:0000313" key="1">
    <source>
        <dbReference type="EMBL" id="KAJ9114392.1"/>
    </source>
</evidence>
<comment type="caution">
    <text evidence="1">The sequence shown here is derived from an EMBL/GenBank/DDBJ whole genome shotgun (WGS) entry which is preliminary data.</text>
</comment>
<keyword evidence="2" id="KW-1185">Reference proteome</keyword>
<dbReference type="Proteomes" id="UP001230649">
    <property type="component" value="Unassembled WGS sequence"/>
</dbReference>
<organism evidence="1 2">
    <name type="scientific">Naganishia adeliensis</name>
    <dbReference type="NCBI Taxonomy" id="92952"/>
    <lineage>
        <taxon>Eukaryota</taxon>
        <taxon>Fungi</taxon>
        <taxon>Dikarya</taxon>
        <taxon>Basidiomycota</taxon>
        <taxon>Agaricomycotina</taxon>
        <taxon>Tremellomycetes</taxon>
        <taxon>Filobasidiales</taxon>
        <taxon>Filobasidiaceae</taxon>
        <taxon>Naganishia</taxon>
    </lineage>
</organism>
<proteinExistence type="predicted"/>
<sequence>MSMISPYMPVVGTGLGMGLGVYAGYGGIASVRSLDMDMEPTRDLGPGAGTELVMAEVTPMPDTLAMAMGTRRQKGVGLFEAMCICIVVMYREM</sequence>
<name>A0ACC2WV40_9TREE</name>
<reference evidence="1" key="1">
    <citation type="submission" date="2023-04" db="EMBL/GenBank/DDBJ databases">
        <title>Draft Genome sequencing of Naganishia species isolated from polar environments using Oxford Nanopore Technology.</title>
        <authorList>
            <person name="Leo P."/>
            <person name="Venkateswaran K."/>
        </authorList>
    </citation>
    <scope>NUCLEOTIDE SEQUENCE</scope>
    <source>
        <strain evidence="1">MNA-CCFEE 5262</strain>
    </source>
</reference>
<evidence type="ECO:0000313" key="2">
    <source>
        <dbReference type="Proteomes" id="UP001230649"/>
    </source>
</evidence>